<protein>
    <submittedName>
        <fullName evidence="1">Uncharacterized protein</fullName>
    </submittedName>
</protein>
<organism evidence="1 2">
    <name type="scientific">Microcoleus asticus IPMA8</name>
    <dbReference type="NCBI Taxonomy" id="2563858"/>
    <lineage>
        <taxon>Bacteria</taxon>
        <taxon>Bacillati</taxon>
        <taxon>Cyanobacteriota</taxon>
        <taxon>Cyanophyceae</taxon>
        <taxon>Oscillatoriophycideae</taxon>
        <taxon>Oscillatoriales</taxon>
        <taxon>Microcoleaceae</taxon>
        <taxon>Microcoleus</taxon>
        <taxon>Microcoleus asticus</taxon>
    </lineage>
</organism>
<proteinExistence type="predicted"/>
<reference evidence="1 2" key="1">
    <citation type="journal article" date="2020" name="Sci. Rep.">
        <title>A novel cyanobacterial geosmin producer, revising GeoA distribution and dispersion patterns in Bacteria.</title>
        <authorList>
            <person name="Churro C."/>
            <person name="Semedo-Aguiar A.P."/>
            <person name="Silva A.D."/>
            <person name="Pereira-Leal J.B."/>
            <person name="Leite R.B."/>
        </authorList>
    </citation>
    <scope>NUCLEOTIDE SEQUENCE [LARGE SCALE GENOMIC DNA]</scope>
    <source>
        <strain evidence="1 2">IPMA8</strain>
    </source>
</reference>
<gene>
    <name evidence="1" type="ORF">E5S67_03283</name>
</gene>
<name>A0ABX2D130_9CYAN</name>
<keyword evidence="2" id="KW-1185">Reference proteome</keyword>
<sequence>MRVIVPLTVAKEKLRIVDACDVMYIVGLFCVEYGW</sequence>
<accession>A0ABX2D130</accession>
<evidence type="ECO:0000313" key="1">
    <source>
        <dbReference type="EMBL" id="NQE35548.1"/>
    </source>
</evidence>
<evidence type="ECO:0000313" key="2">
    <source>
        <dbReference type="Proteomes" id="UP000702425"/>
    </source>
</evidence>
<dbReference type="Proteomes" id="UP000702425">
    <property type="component" value="Unassembled WGS sequence"/>
</dbReference>
<comment type="caution">
    <text evidence="1">The sequence shown here is derived from an EMBL/GenBank/DDBJ whole genome shotgun (WGS) entry which is preliminary data.</text>
</comment>
<dbReference type="EMBL" id="SRRZ01000058">
    <property type="protein sequence ID" value="NQE35548.1"/>
    <property type="molecule type" value="Genomic_DNA"/>
</dbReference>